<evidence type="ECO:0000313" key="1">
    <source>
        <dbReference type="Proteomes" id="UP000887580"/>
    </source>
</evidence>
<organism evidence="1 2">
    <name type="scientific">Panagrolaimus sp. PS1159</name>
    <dbReference type="NCBI Taxonomy" id="55785"/>
    <lineage>
        <taxon>Eukaryota</taxon>
        <taxon>Metazoa</taxon>
        <taxon>Ecdysozoa</taxon>
        <taxon>Nematoda</taxon>
        <taxon>Chromadorea</taxon>
        <taxon>Rhabditida</taxon>
        <taxon>Tylenchina</taxon>
        <taxon>Panagrolaimomorpha</taxon>
        <taxon>Panagrolaimoidea</taxon>
        <taxon>Panagrolaimidae</taxon>
        <taxon>Panagrolaimus</taxon>
    </lineage>
</organism>
<evidence type="ECO:0000313" key="2">
    <source>
        <dbReference type="WBParaSite" id="PS1159_v2.g20301.t3"/>
    </source>
</evidence>
<dbReference type="Proteomes" id="UP000887580">
    <property type="component" value="Unplaced"/>
</dbReference>
<sequence>MIADLEKNINNKKFTKIKEIFGFRDCFYLIKFISLSDWGIIFIGCLLASCTGTGLPHLVGVVGWILNIYIFLKPDSAEYSARITPLLMYFVGMSIMLALIAFFQYVCFRFVALKVTRRLRRTYFRSALHQNIEFFQIQKSHDFNKTISDDIQKVTASISDTLPAIVTAIVQLGAACATAYTLTWRLSWVVNCLAIGCGLWVMLLMKLIQLETEREASINSKLKDCPENHEELQKLLKRQLNCGTRKGLFQGTLAGSLQLFLYLGMGTGAIYGNWLIDRGLMEMPSYIFVCASTLIPAFVRIGQLPSLLVPLQTLPKVGRAMKYVETKVGKTPFKETDVVLEEKRKQFLVSYFKVEVGTLPEKLHHHKSHAFHRVRRNCANHWFLYIIALICCGMMGASAAAVTKQNGNMFEWYNKPNIRIYFYKGAKHAYEYLIVGLTVFICGVIGGGLFGYSSESSIKKLRELLFECSKNGFIEKETVMVLMSKYTGPIKGGGLFGYSSESSIKKLRELLFECSKNGFIEKETVMLLMSKYTGPIKGAFDNRLSAFIIGVLSIVCGILSNIHKSLVFSFLTSVAFSLQAVAQFFVFRFADIHTAHATKASIKRGLKALHELEAMSETEISEHIHAISKAHNRYLSFSFHKQTSVVFCQALRFTFGLAIPQVTQAFSYSMGSYLVVNKLLTPISVYKIIQTIYTSVGVVATLAQYPHDVYASRISAQKLDDHIELTAAVCIEDGNSSSRKSSTSSTDSEE</sequence>
<protein>
    <submittedName>
        <fullName evidence="2">ABC transmembrane type-1 domain-containing protein</fullName>
    </submittedName>
</protein>
<accession>A0AC35FS49</accession>
<dbReference type="WBParaSite" id="PS1159_v2.g20301.t3">
    <property type="protein sequence ID" value="PS1159_v2.g20301.t3"/>
    <property type="gene ID" value="PS1159_v2.g20301"/>
</dbReference>
<proteinExistence type="predicted"/>
<name>A0AC35FS49_9BILA</name>
<reference evidence="2" key="1">
    <citation type="submission" date="2022-11" db="UniProtKB">
        <authorList>
            <consortium name="WormBaseParasite"/>
        </authorList>
    </citation>
    <scope>IDENTIFICATION</scope>
</reference>